<protein>
    <submittedName>
        <fullName evidence="2">DUF481 domain-containing protein</fullName>
    </submittedName>
</protein>
<sequence>MPVSANNSVVVGNVSKALLCGFCLVSFIMPGYARPRIKIKTAAAADEEDKPGWSGTFSFGLKSITGNTNTGSGNADLSLVYDPQTNWKHTIAGSADYGERAAGRGRKKTEMQNASTATYKAEYALNPKDTLIGYVGYESDKIAGLDSEYSAGAAYSRKFIQNKRNKLSASLGAAYISRDYNDGTDGLDETAGRFAVDYKGKITDSISISERIVVLAGNSFTTSRAKTDLKYAITDKVGVVLKHEVTHNTYIPLSAIDKTDSTTKLNLEIDF</sequence>
<dbReference type="Pfam" id="PF04338">
    <property type="entry name" value="DUF481"/>
    <property type="match status" value="1"/>
</dbReference>
<name>A0A7L6AWM7_9GAMM</name>
<dbReference type="InterPro" id="IPR007433">
    <property type="entry name" value="DUF481"/>
</dbReference>
<evidence type="ECO:0000313" key="2">
    <source>
        <dbReference type="EMBL" id="QLQ33604.1"/>
    </source>
</evidence>
<keyword evidence="3" id="KW-1185">Reference proteome</keyword>
<dbReference type="EMBL" id="CP059265">
    <property type="protein sequence ID" value="QLQ33604.1"/>
    <property type="molecule type" value="Genomic_DNA"/>
</dbReference>
<dbReference type="Proteomes" id="UP000510621">
    <property type="component" value="Chromosome"/>
</dbReference>
<proteinExistence type="predicted"/>
<evidence type="ECO:0000256" key="1">
    <source>
        <dbReference type="SAM" id="Phobius"/>
    </source>
</evidence>
<feature type="transmembrane region" description="Helical" evidence="1">
    <location>
        <begin position="14"/>
        <end position="33"/>
    </location>
</feature>
<keyword evidence="1" id="KW-0472">Membrane</keyword>
<organism evidence="2 3">
    <name type="scientific">Candidatus Thiothrix singaporensis</name>
    <dbReference type="NCBI Taxonomy" id="2799669"/>
    <lineage>
        <taxon>Bacteria</taxon>
        <taxon>Pseudomonadati</taxon>
        <taxon>Pseudomonadota</taxon>
        <taxon>Gammaproteobacteria</taxon>
        <taxon>Thiotrichales</taxon>
        <taxon>Thiotrichaceae</taxon>
        <taxon>Thiothrix</taxon>
    </lineage>
</organism>
<accession>A0A7L6AWM7</accession>
<reference evidence="2" key="1">
    <citation type="submission" date="2020-06" db="EMBL/GenBank/DDBJ databases">
        <title>Analysis procedures for assessing recovery of high quality, complete, closed genomes from Nanopore long read metagenome sequencing.</title>
        <authorList>
            <person name="Bessarab I."/>
            <person name="Arumugam K."/>
            <person name="Haryono M."/>
            <person name="Liu X."/>
            <person name="Roy S."/>
            <person name="Zuniga-Montanez R.E."/>
            <person name="Qiu G."/>
            <person name="Drautz-Moses D.I."/>
            <person name="Law Y.Y."/>
            <person name="Wuertz S."/>
            <person name="Lauro F.M."/>
            <person name="Huson D.H."/>
            <person name="Williams R.B."/>
        </authorList>
    </citation>
    <scope>NUCLEOTIDE SEQUENCE [LARGE SCALE GENOMIC DNA]</scope>
    <source>
        <strain evidence="2">SSD2</strain>
    </source>
</reference>
<keyword evidence="1" id="KW-0812">Transmembrane</keyword>
<gene>
    <name evidence="2" type="ORF">HZT40_20620</name>
</gene>
<dbReference type="AlphaFoldDB" id="A0A7L6AWM7"/>
<keyword evidence="1" id="KW-1133">Transmembrane helix</keyword>
<evidence type="ECO:0000313" key="3">
    <source>
        <dbReference type="Proteomes" id="UP000510621"/>
    </source>
</evidence>
<dbReference type="KEGG" id="this:HZT40_20620"/>